<evidence type="ECO:0000259" key="1">
    <source>
        <dbReference type="SMART" id="SM01321"/>
    </source>
</evidence>
<dbReference type="OrthoDB" id="9791101at2"/>
<dbReference type="SMART" id="SM01321">
    <property type="entry name" value="Y1_Tnp"/>
    <property type="match status" value="1"/>
</dbReference>
<dbReference type="GO" id="GO:0043565">
    <property type="term" value="F:sequence-specific DNA binding"/>
    <property type="evidence" value="ECO:0007669"/>
    <property type="project" value="TreeGrafter"/>
</dbReference>
<proteinExistence type="predicted"/>
<dbReference type="PANTHER" id="PTHR36966:SF1">
    <property type="entry name" value="REP-ASSOCIATED TYROSINE TRANSPOSASE"/>
    <property type="match status" value="1"/>
</dbReference>
<dbReference type="SUPFAM" id="SSF143422">
    <property type="entry name" value="Transposase IS200-like"/>
    <property type="match status" value="1"/>
</dbReference>
<dbReference type="InterPro" id="IPR052715">
    <property type="entry name" value="RAYT_transposase"/>
</dbReference>
<reference evidence="2 3" key="1">
    <citation type="submission" date="2014-07" db="EMBL/GenBank/DDBJ databases">
        <authorList>
            <person name="Lee K."/>
            <person name="Lim J.Y."/>
            <person name="Hwang I."/>
        </authorList>
    </citation>
    <scope>NUCLEOTIDE SEQUENCE [LARGE SCALE GENOMIC DNA]</scope>
    <source>
        <strain evidence="2 3">KL28</strain>
    </source>
</reference>
<name>A0A077F871_9PSED</name>
<gene>
    <name evidence="2" type="ORF">PSAKL28_03590</name>
</gene>
<dbReference type="KEGG" id="palk:PSAKL28_03590"/>
<dbReference type="GO" id="GO:0006313">
    <property type="term" value="P:DNA transposition"/>
    <property type="evidence" value="ECO:0007669"/>
    <property type="project" value="InterPro"/>
</dbReference>
<dbReference type="Pfam" id="PF01797">
    <property type="entry name" value="Y1_Tnp"/>
    <property type="match status" value="1"/>
</dbReference>
<evidence type="ECO:0000313" key="3">
    <source>
        <dbReference type="Proteomes" id="UP000028931"/>
    </source>
</evidence>
<dbReference type="eggNOG" id="COG1943">
    <property type="taxonomic scope" value="Bacteria"/>
</dbReference>
<dbReference type="HOGENOM" id="CLU_068226_2_1_6"/>
<dbReference type="AlphaFoldDB" id="A0A077F871"/>
<evidence type="ECO:0000313" key="2">
    <source>
        <dbReference type="EMBL" id="AIL59596.1"/>
    </source>
</evidence>
<sequence length="151" mass="17552">MDSPASHRLRRGRFSEPGRYYLLTSITRNREPIFESFQAARCIPAQFQQAQIDGAARTLAWVVMPDHVHWLIELQHGSLACLMRRFKSRSRCALYKQGTLQGKLWQPGYHDHALRREEKVRVVARYVVANPLRAGLVTKLGDYPHWDAVWL</sequence>
<dbReference type="NCBIfam" id="NF047646">
    <property type="entry name" value="REP_Tyr_transpos"/>
    <property type="match status" value="1"/>
</dbReference>
<feature type="domain" description="Transposase IS200-like" evidence="1">
    <location>
        <begin position="16"/>
        <end position="130"/>
    </location>
</feature>
<dbReference type="Gene3D" id="3.30.70.1290">
    <property type="entry name" value="Transposase IS200-like"/>
    <property type="match status" value="1"/>
</dbReference>
<dbReference type="Proteomes" id="UP000028931">
    <property type="component" value="Chromosome"/>
</dbReference>
<dbReference type="GO" id="GO:0004803">
    <property type="term" value="F:transposase activity"/>
    <property type="evidence" value="ECO:0007669"/>
    <property type="project" value="InterPro"/>
</dbReference>
<dbReference type="EMBL" id="CP009048">
    <property type="protein sequence ID" value="AIL59596.1"/>
    <property type="molecule type" value="Genomic_DNA"/>
</dbReference>
<dbReference type="InterPro" id="IPR002686">
    <property type="entry name" value="Transposase_17"/>
</dbReference>
<dbReference type="InterPro" id="IPR036515">
    <property type="entry name" value="Transposase_17_sf"/>
</dbReference>
<dbReference type="PANTHER" id="PTHR36966">
    <property type="entry name" value="REP-ASSOCIATED TYROSINE TRANSPOSASE"/>
    <property type="match status" value="1"/>
</dbReference>
<dbReference type="RefSeq" id="WP_038605858.1">
    <property type="nucleotide sequence ID" value="NZ_CP009048.1"/>
</dbReference>
<accession>A0A077F871</accession>
<organism evidence="2 3">
    <name type="scientific">Pseudomonas alkylphenolica</name>
    <dbReference type="NCBI Taxonomy" id="237609"/>
    <lineage>
        <taxon>Bacteria</taxon>
        <taxon>Pseudomonadati</taxon>
        <taxon>Pseudomonadota</taxon>
        <taxon>Gammaproteobacteria</taxon>
        <taxon>Pseudomonadales</taxon>
        <taxon>Pseudomonadaceae</taxon>
        <taxon>Pseudomonas</taxon>
    </lineage>
</organism>
<protein>
    <submittedName>
        <fullName evidence="2">Transposase</fullName>
    </submittedName>
</protein>